<reference evidence="8 9" key="1">
    <citation type="journal article" date="2018" name="Sci. Rep.">
        <title>Genomic signatures of local adaptation to the degree of environmental predictability in rotifers.</title>
        <authorList>
            <person name="Franch-Gras L."/>
            <person name="Hahn C."/>
            <person name="Garcia-Roger E.M."/>
            <person name="Carmona M.J."/>
            <person name="Serra M."/>
            <person name="Gomez A."/>
        </authorList>
    </citation>
    <scope>NUCLEOTIDE SEQUENCE [LARGE SCALE GENOMIC DNA]</scope>
    <source>
        <strain evidence="8">HYR1</strain>
    </source>
</reference>
<dbReference type="CDD" id="cd21739">
    <property type="entry name" value="NES2-NLS_ChREBP-like"/>
    <property type="match status" value="1"/>
</dbReference>
<keyword evidence="2" id="KW-0805">Transcription regulation</keyword>
<keyword evidence="9" id="KW-1185">Reference proteome</keyword>
<dbReference type="InterPro" id="IPR052207">
    <property type="entry name" value="Max-like/E-box_TFs"/>
</dbReference>
<keyword evidence="3" id="KW-0238">DNA-binding</keyword>
<dbReference type="GO" id="GO:0000981">
    <property type="term" value="F:DNA-binding transcription factor activity, RNA polymerase II-specific"/>
    <property type="evidence" value="ECO:0007669"/>
    <property type="project" value="TreeGrafter"/>
</dbReference>
<comment type="subcellular location">
    <subcellularLocation>
        <location evidence="1">Nucleus</location>
    </subcellularLocation>
</comment>
<keyword evidence="7" id="KW-0812">Transmembrane</keyword>
<dbReference type="STRING" id="10195.A0A3M7P960"/>
<dbReference type="GO" id="GO:0000978">
    <property type="term" value="F:RNA polymerase II cis-regulatory region sequence-specific DNA binding"/>
    <property type="evidence" value="ECO:0007669"/>
    <property type="project" value="TreeGrafter"/>
</dbReference>
<accession>A0A3M7P960</accession>
<evidence type="ECO:0000256" key="2">
    <source>
        <dbReference type="ARBA" id="ARBA00023015"/>
    </source>
</evidence>
<gene>
    <name evidence="8" type="ORF">BpHYR1_051803</name>
</gene>
<evidence type="ECO:0000256" key="1">
    <source>
        <dbReference type="ARBA" id="ARBA00004123"/>
    </source>
</evidence>
<dbReference type="AlphaFoldDB" id="A0A3M7P960"/>
<keyword evidence="4" id="KW-0804">Transcription</keyword>
<evidence type="ECO:0000313" key="9">
    <source>
        <dbReference type="Proteomes" id="UP000276133"/>
    </source>
</evidence>
<feature type="transmembrane region" description="Helical" evidence="7">
    <location>
        <begin position="223"/>
        <end position="242"/>
    </location>
</feature>
<feature type="compositionally biased region" description="Low complexity" evidence="6">
    <location>
        <begin position="613"/>
        <end position="625"/>
    </location>
</feature>
<dbReference type="OrthoDB" id="6022628at2759"/>
<dbReference type="Proteomes" id="UP000276133">
    <property type="component" value="Unassembled WGS sequence"/>
</dbReference>
<dbReference type="PANTHER" id="PTHR15741:SF37">
    <property type="entry name" value="LD38259P"/>
    <property type="match status" value="1"/>
</dbReference>
<sequence length="724" mass="81957">MTLATKVNKNEPNEILSLKWIEMNRTSRKQKSGSGKGDNANNAGSRIHSGHYMTSSLYDQHEDTVEMPIASPDATNNDVTLNTELNADQEHYVYQEPEVVHQTKAPQKKSACTSVRKTAASGPLAKIQAVISSNGSISGGLTLDRNNKSLKNLMFYIKSAYSNNLTSPKWKNFKGLKLQVTEKIRLNNVIWRSWFEQFNIKGWLDDTFNVPTDTEFWLKKMRLVNLVTSFVVILFIQKIIVHTVKWRITFFTPTAGDVTSKAIRNLTMTVTLLYCHTGIFIIKIVVITENGHQLNLIEEKVESWTKKSCLEDLNYKTFLSQSHTFSIKKLYQFKKNYSIIFINDKKNAKKDQPNMKLRLICQFANGLDEKAPLQKMSKKEEKYWKARLESITNEYKKWREISRKQIKPTCEITEHFIPMKGSIQTGPSSSSTQQLSSSLSEAHYFEGSMTFQSNYQMQQNYAYPNNYSGLNEFGHSEFSVPVANDSHFNTYGANTPQNINSFSTYNLSSNYSGNNYSSSSVGGYSPSLPVASKQMQFNNRCRSPSPGLFDFDLNNFSSDTLFSTHLAEDHKDTIFGTNPDLFQPDLMHLFPNFDFFDLPGNNSDVFNLNADTSSEQNSPQSSNPQMASENIQPAQIQPFNHQTSDSAVDTDQVDKQSMSIAIDYSDLSNFDTLATVAAAQSITPGSISQPQNNRSMRQRHMSDMGDFNHLKVCFIFILALLPSS</sequence>
<evidence type="ECO:0000256" key="6">
    <source>
        <dbReference type="SAM" id="MobiDB-lite"/>
    </source>
</evidence>
<dbReference type="GO" id="GO:0005634">
    <property type="term" value="C:nucleus"/>
    <property type="evidence" value="ECO:0007669"/>
    <property type="project" value="UniProtKB-SubCell"/>
</dbReference>
<dbReference type="EMBL" id="REGN01012359">
    <property type="protein sequence ID" value="RMZ95626.1"/>
    <property type="molecule type" value="Genomic_DNA"/>
</dbReference>
<evidence type="ECO:0000256" key="4">
    <source>
        <dbReference type="ARBA" id="ARBA00023163"/>
    </source>
</evidence>
<evidence type="ECO:0000256" key="3">
    <source>
        <dbReference type="ARBA" id="ARBA00023125"/>
    </source>
</evidence>
<keyword evidence="7" id="KW-1133">Transmembrane helix</keyword>
<comment type="caution">
    <text evidence="8">The sequence shown here is derived from an EMBL/GenBank/DDBJ whole genome shotgun (WGS) entry which is preliminary data.</text>
</comment>
<keyword evidence="7" id="KW-0472">Membrane</keyword>
<organism evidence="8 9">
    <name type="scientific">Brachionus plicatilis</name>
    <name type="common">Marine rotifer</name>
    <name type="synonym">Brachionus muelleri</name>
    <dbReference type="NCBI Taxonomy" id="10195"/>
    <lineage>
        <taxon>Eukaryota</taxon>
        <taxon>Metazoa</taxon>
        <taxon>Spiralia</taxon>
        <taxon>Gnathifera</taxon>
        <taxon>Rotifera</taxon>
        <taxon>Eurotatoria</taxon>
        <taxon>Monogononta</taxon>
        <taxon>Pseudotrocha</taxon>
        <taxon>Ploima</taxon>
        <taxon>Brachionidae</taxon>
        <taxon>Brachionus</taxon>
    </lineage>
</organism>
<evidence type="ECO:0000256" key="7">
    <source>
        <dbReference type="SAM" id="Phobius"/>
    </source>
</evidence>
<feature type="region of interest" description="Disordered" evidence="6">
    <location>
        <begin position="608"/>
        <end position="628"/>
    </location>
</feature>
<name>A0A3M7P960_BRAPC</name>
<evidence type="ECO:0000313" key="8">
    <source>
        <dbReference type="EMBL" id="RMZ95626.1"/>
    </source>
</evidence>
<evidence type="ECO:0000256" key="5">
    <source>
        <dbReference type="ARBA" id="ARBA00023242"/>
    </source>
</evidence>
<protein>
    <submittedName>
        <fullName evidence="8">WBSCR14-like protein</fullName>
    </submittedName>
</protein>
<keyword evidence="5" id="KW-0539">Nucleus</keyword>
<feature type="region of interest" description="Disordered" evidence="6">
    <location>
        <begin position="26"/>
        <end position="49"/>
    </location>
</feature>
<proteinExistence type="predicted"/>
<dbReference type="PANTHER" id="PTHR15741">
    <property type="entry name" value="BASIC HELIX-LOOP-HELIX ZIP TRANSCRIPTION FACTOR"/>
    <property type="match status" value="1"/>
</dbReference>